<accession>A0A841PGD6</accession>
<keyword evidence="2" id="KW-1185">Reference proteome</keyword>
<comment type="caution">
    <text evidence="1">The sequence shown here is derived from an EMBL/GenBank/DDBJ whole genome shotgun (WGS) entry which is preliminary data.</text>
</comment>
<dbReference type="EMBL" id="JACHEF010000001">
    <property type="protein sequence ID" value="MBB6409029.1"/>
    <property type="molecule type" value="Genomic_DNA"/>
</dbReference>
<proteinExistence type="predicted"/>
<name>A0A841PGD6_9HYPH</name>
<organism evidence="1 2">
    <name type="scientific">Mesorhizobium sangaii</name>
    <dbReference type="NCBI Taxonomy" id="505389"/>
    <lineage>
        <taxon>Bacteria</taxon>
        <taxon>Pseudomonadati</taxon>
        <taxon>Pseudomonadota</taxon>
        <taxon>Alphaproteobacteria</taxon>
        <taxon>Hyphomicrobiales</taxon>
        <taxon>Phyllobacteriaceae</taxon>
        <taxon>Mesorhizobium</taxon>
    </lineage>
</organism>
<evidence type="ECO:0000313" key="1">
    <source>
        <dbReference type="EMBL" id="MBB6409029.1"/>
    </source>
</evidence>
<dbReference type="AlphaFoldDB" id="A0A841PGD6"/>
<evidence type="ECO:0000313" key="2">
    <source>
        <dbReference type="Proteomes" id="UP000556329"/>
    </source>
</evidence>
<sequence>MWRYRQRDMISKAAGLLMAGMALYPLLVLAIRKARPFILFCVANSC</sequence>
<protein>
    <submittedName>
        <fullName evidence="1">Uncharacterized protein YcsI (UPF0317 family)</fullName>
    </submittedName>
</protein>
<dbReference type="Proteomes" id="UP000556329">
    <property type="component" value="Unassembled WGS sequence"/>
</dbReference>
<gene>
    <name evidence="1" type="ORF">HNQ71_001673</name>
</gene>
<reference evidence="1 2" key="1">
    <citation type="submission" date="2020-08" db="EMBL/GenBank/DDBJ databases">
        <title>Genomic Encyclopedia of Type Strains, Phase IV (KMG-IV): sequencing the most valuable type-strain genomes for metagenomic binning, comparative biology and taxonomic classification.</title>
        <authorList>
            <person name="Goeker M."/>
        </authorList>
    </citation>
    <scope>NUCLEOTIDE SEQUENCE [LARGE SCALE GENOMIC DNA]</scope>
    <source>
        <strain evidence="1 2">DSM 100039</strain>
    </source>
</reference>